<keyword evidence="2" id="KW-1185">Reference proteome</keyword>
<dbReference type="EMBL" id="BMLK01000032">
    <property type="protein sequence ID" value="GGN60696.1"/>
    <property type="molecule type" value="Genomic_DNA"/>
</dbReference>
<accession>A0ABQ2K170</accession>
<reference evidence="2" key="1">
    <citation type="journal article" date="2019" name="Int. J. Syst. Evol. Microbiol.">
        <title>The Global Catalogue of Microorganisms (GCM) 10K type strain sequencing project: providing services to taxonomists for standard genome sequencing and annotation.</title>
        <authorList>
            <consortium name="The Broad Institute Genomics Platform"/>
            <consortium name="The Broad Institute Genome Sequencing Center for Infectious Disease"/>
            <person name="Wu L."/>
            <person name="Ma J."/>
        </authorList>
    </citation>
    <scope>NUCLEOTIDE SEQUENCE [LARGE SCALE GENOMIC DNA]</scope>
    <source>
        <strain evidence="2">CGMCC 1.6784</strain>
    </source>
</reference>
<dbReference type="Gene3D" id="3.30.240.20">
    <property type="entry name" value="bsu07140 like domains"/>
    <property type="match status" value="1"/>
</dbReference>
<sequence>MILHKGELLERDMRRENVSHHEIYSAFRRQGYLQPGDSNWVVLANGSTLTVIPRKHIGLIDAALMSDVTSVAEPR</sequence>
<dbReference type="Proteomes" id="UP000605099">
    <property type="component" value="Unassembled WGS sequence"/>
</dbReference>
<organism evidence="1 2">
    <name type="scientific">Novosphingobium indicum</name>
    <dbReference type="NCBI Taxonomy" id="462949"/>
    <lineage>
        <taxon>Bacteria</taxon>
        <taxon>Pseudomonadati</taxon>
        <taxon>Pseudomonadota</taxon>
        <taxon>Alphaproteobacteria</taxon>
        <taxon>Sphingomonadales</taxon>
        <taxon>Sphingomonadaceae</taxon>
        <taxon>Novosphingobium</taxon>
    </lineage>
</organism>
<evidence type="ECO:0000313" key="1">
    <source>
        <dbReference type="EMBL" id="GGN60696.1"/>
    </source>
</evidence>
<dbReference type="RefSeq" id="WP_188823126.1">
    <property type="nucleotide sequence ID" value="NZ_BMLK01000032.1"/>
</dbReference>
<dbReference type="InterPro" id="IPR023090">
    <property type="entry name" value="UPF0702_alpha/beta_dom_sf"/>
</dbReference>
<name>A0ABQ2K170_9SPHN</name>
<comment type="caution">
    <text evidence="1">The sequence shown here is derived from an EMBL/GenBank/DDBJ whole genome shotgun (WGS) entry which is preliminary data.</text>
</comment>
<proteinExistence type="predicted"/>
<gene>
    <name evidence="1" type="ORF">GCM10011349_42600</name>
</gene>
<evidence type="ECO:0000313" key="2">
    <source>
        <dbReference type="Proteomes" id="UP000605099"/>
    </source>
</evidence>
<protein>
    <submittedName>
        <fullName evidence="1">Uncharacterized protein</fullName>
    </submittedName>
</protein>